<evidence type="ECO:0000259" key="1">
    <source>
        <dbReference type="Pfam" id="PF17885"/>
    </source>
</evidence>
<evidence type="ECO:0000313" key="2">
    <source>
        <dbReference type="EMBL" id="TCJ95742.1"/>
    </source>
</evidence>
<dbReference type="InterPro" id="IPR036188">
    <property type="entry name" value="FAD/NAD-bd_sf"/>
</dbReference>
<dbReference type="EMBL" id="SMFR01000003">
    <property type="protein sequence ID" value="TCJ95742.1"/>
    <property type="molecule type" value="Genomic_DNA"/>
</dbReference>
<dbReference type="InterPro" id="IPR041654">
    <property type="entry name" value="StyA_sbd"/>
</dbReference>
<accession>A0A4R1FQ72</accession>
<sequence>MTTIGIVGTGISGLQLALRLQQLGIEVVVYSAQELDQLATGRPRNFPARFGPTQQRERQLGVFDWDTADAQVRRWDVTVGAGDHTLAFHGELRPPSSVVDFRLYLPHLCARFAERGGKVVVGARPITEVAEQHDLVVVANGDRSMRELFPRDASRSVFDAPQRILCSGLYRGISEDTPQSLDLCLIPGIGEIFRIPFLTPQGRADVLAFEAVPGGPLEPISRVDPAVEPVRFYRDVLALLGEFAPGLRERVDGQDFTLIGPGELSQGSVTPMVRHGWATLPNGKCAIAIGDAWITNDPLTAQGANLGSHTAFALADLLVTQAGGYDETFCRAASEQLWTHARNVVDWSAAFLGPAPAHTTALFAKAAEDKRIAEAFINNFNDPVAMWQSLASPRGTDAFLAESIEE</sequence>
<protein>
    <submittedName>
        <fullName evidence="2">2-polyprenyl-6-methoxyphenol hydroxylase-like FAD-dependent oxidoreductase</fullName>
    </submittedName>
</protein>
<dbReference type="STRING" id="1210063.GCA_001612665_03872"/>
<feature type="domain" description="Styrene monooxygenase StyA putative substrate binding" evidence="1">
    <location>
        <begin position="141"/>
        <end position="250"/>
    </location>
</feature>
<proteinExistence type="predicted"/>
<dbReference type="Pfam" id="PF17885">
    <property type="entry name" value="Smoa_sbd"/>
    <property type="match status" value="1"/>
</dbReference>
<dbReference type="Gene3D" id="3.30.9.40">
    <property type="match status" value="1"/>
</dbReference>
<evidence type="ECO:0000313" key="3">
    <source>
        <dbReference type="Proteomes" id="UP000294856"/>
    </source>
</evidence>
<name>A0A4R1FQ72_9NOCA</name>
<organism evidence="2 3">
    <name type="scientific">Nocardia alba</name>
    <dbReference type="NCBI Taxonomy" id="225051"/>
    <lineage>
        <taxon>Bacteria</taxon>
        <taxon>Bacillati</taxon>
        <taxon>Actinomycetota</taxon>
        <taxon>Actinomycetes</taxon>
        <taxon>Mycobacteriales</taxon>
        <taxon>Nocardiaceae</taxon>
        <taxon>Nocardia</taxon>
    </lineage>
</organism>
<dbReference type="Proteomes" id="UP000294856">
    <property type="component" value="Unassembled WGS sequence"/>
</dbReference>
<gene>
    <name evidence="2" type="ORF">DFR71_4659</name>
</gene>
<dbReference type="Gene3D" id="6.10.250.650">
    <property type="match status" value="1"/>
</dbReference>
<dbReference type="Gene3D" id="3.50.50.60">
    <property type="entry name" value="FAD/NAD(P)-binding domain"/>
    <property type="match status" value="2"/>
</dbReference>
<comment type="caution">
    <text evidence="2">The sequence shown here is derived from an EMBL/GenBank/DDBJ whole genome shotgun (WGS) entry which is preliminary data.</text>
</comment>
<keyword evidence="3" id="KW-1185">Reference proteome</keyword>
<dbReference type="SUPFAM" id="SSF51905">
    <property type="entry name" value="FAD/NAD(P)-binding domain"/>
    <property type="match status" value="1"/>
</dbReference>
<reference evidence="2 3" key="1">
    <citation type="submission" date="2019-03" db="EMBL/GenBank/DDBJ databases">
        <title>Genomic Encyclopedia of Type Strains, Phase IV (KMG-IV): sequencing the most valuable type-strain genomes for metagenomic binning, comparative biology and taxonomic classification.</title>
        <authorList>
            <person name="Goeker M."/>
        </authorList>
    </citation>
    <scope>NUCLEOTIDE SEQUENCE [LARGE SCALE GENOMIC DNA]</scope>
    <source>
        <strain evidence="2 3">DSM 44684</strain>
    </source>
</reference>
<dbReference type="PRINTS" id="PR00420">
    <property type="entry name" value="RNGMNOXGNASE"/>
</dbReference>
<dbReference type="AlphaFoldDB" id="A0A4R1FQ72"/>
<dbReference type="RefSeq" id="WP_067452867.1">
    <property type="nucleotide sequence ID" value="NZ_SMFR01000003.1"/>
</dbReference>